<evidence type="ECO:0000313" key="3">
    <source>
        <dbReference type="RefSeq" id="XP_021561761.1"/>
    </source>
</evidence>
<dbReference type="KEGG" id="csyr:110594403"/>
<dbReference type="GeneID" id="110594403"/>
<dbReference type="PANTHER" id="PTHR18887">
    <property type="entry name" value="GOLGI-ASSOCIATED PROTEIN GCP360-RELATED"/>
    <property type="match status" value="1"/>
</dbReference>
<dbReference type="RefSeq" id="XP_021561761.1">
    <property type="nucleotide sequence ID" value="XM_021706086.1"/>
</dbReference>
<proteinExistence type="predicted"/>
<evidence type="ECO:0000256" key="1">
    <source>
        <dbReference type="SAM" id="Coils"/>
    </source>
</evidence>
<feature type="coiled-coil region" evidence="1">
    <location>
        <begin position="295"/>
        <end position="356"/>
    </location>
</feature>
<reference evidence="3" key="1">
    <citation type="submission" date="2025-08" db="UniProtKB">
        <authorList>
            <consortium name="RefSeq"/>
        </authorList>
    </citation>
    <scope>IDENTIFICATION</scope>
</reference>
<organism evidence="2 3">
    <name type="scientific">Carlito syrichta</name>
    <name type="common">Philippine tarsier</name>
    <name type="synonym">Tarsius syrichta</name>
    <dbReference type="NCBI Taxonomy" id="1868482"/>
    <lineage>
        <taxon>Eukaryota</taxon>
        <taxon>Metazoa</taxon>
        <taxon>Chordata</taxon>
        <taxon>Craniata</taxon>
        <taxon>Vertebrata</taxon>
        <taxon>Euteleostomi</taxon>
        <taxon>Mammalia</taxon>
        <taxon>Eutheria</taxon>
        <taxon>Euarchontoglires</taxon>
        <taxon>Primates</taxon>
        <taxon>Haplorrhini</taxon>
        <taxon>Tarsiiformes</taxon>
        <taxon>Tarsiidae</taxon>
        <taxon>Carlito</taxon>
    </lineage>
</organism>
<keyword evidence="2" id="KW-1185">Reference proteome</keyword>
<dbReference type="GO" id="GO:0016020">
    <property type="term" value="C:membrane"/>
    <property type="evidence" value="ECO:0007669"/>
    <property type="project" value="TreeGrafter"/>
</dbReference>
<evidence type="ECO:0000313" key="2">
    <source>
        <dbReference type="Proteomes" id="UP000189704"/>
    </source>
</evidence>
<dbReference type="GO" id="GO:0005801">
    <property type="term" value="C:cis-Golgi network"/>
    <property type="evidence" value="ECO:0007669"/>
    <property type="project" value="TreeGrafter"/>
</dbReference>
<dbReference type="PANTHER" id="PTHR18887:SF2">
    <property type="entry name" value="GOLGIN SUBFAMILY B MEMBER 1"/>
    <property type="match status" value="1"/>
</dbReference>
<name>A0A3Q0DGH5_CARSF</name>
<dbReference type="GO" id="GO:0005793">
    <property type="term" value="C:endoplasmic reticulum-Golgi intermediate compartment"/>
    <property type="evidence" value="ECO:0007669"/>
    <property type="project" value="TreeGrafter"/>
</dbReference>
<dbReference type="AlphaFoldDB" id="A0A3Q0DGH5"/>
<dbReference type="InterPro" id="IPR026202">
    <property type="entry name" value="GOLGB1"/>
</dbReference>
<sequence>MSALRWLSSPLRCPSGGNGRAPYEEQAAILGSAAPGESPQKSDMEFTTTAQQDVLEHLAYAEQLVVSLKDVIRQKDDQLQQKDDAFQGSTEMEEFVMLKQQLQEKEELKPSSVRHRQSNLHRYQQIEAEHILKNTVEGEKQKSKILKKKMELEVVERKLSFHNPWEEMKHLLEQSEKGGQAQAELDPWYRSLEKHQAEREEKNTHIMSLQQAGQELHTACDALRDENSKLLQDKHHLSIQCEKAIQSAQALQHLEDQLQEKSKEISQPVSKPILQQHEIASQTSFLYIYNEGTQLEELKNMQQQYLQINQEITELCPLKQQVKERQDKAKTFQIMQEELRQENLSWQQELHQTRLEHNQWDSPQTPVIGSCGTQEQAVITDTISNSCQRIFLANPECYCMEASFAFTLPFLDPRATASSHLLSDDSCPTQSMLPRSPLDLVFTFWTTPLKPFLTFNIRTINSNGTVFSLTGLHSNSPQKVSAKPEVALRTGLIFVQILQGPDLLWFCKR</sequence>
<protein>
    <submittedName>
        <fullName evidence="3">Golgin subfamily B member 1-like</fullName>
    </submittedName>
</protein>
<dbReference type="Proteomes" id="UP000189704">
    <property type="component" value="Unplaced"/>
</dbReference>
<accession>A0A3Q0DGH5</accession>
<keyword evidence="1" id="KW-0175">Coiled coil</keyword>
<gene>
    <name evidence="3" type="primary">LOC110594403</name>
</gene>